<keyword evidence="9" id="KW-0378">Hydrolase</keyword>
<keyword evidence="9" id="KW-0067">ATP-binding</keyword>
<gene>
    <name evidence="9" type="ORF">UT42_C0034G0006</name>
</gene>
<evidence type="ECO:0000256" key="5">
    <source>
        <dbReference type="ARBA" id="ARBA00034808"/>
    </source>
</evidence>
<dbReference type="PANTHER" id="PTHR13710:SF105">
    <property type="entry name" value="ATP-DEPENDENT DNA HELICASE Q1"/>
    <property type="match status" value="1"/>
</dbReference>
<evidence type="ECO:0000256" key="7">
    <source>
        <dbReference type="ARBA" id="ARBA00044550"/>
    </source>
</evidence>
<comment type="caution">
    <text evidence="9">The sequence shown here is derived from an EMBL/GenBank/DDBJ whole genome shotgun (WGS) entry which is preliminary data.</text>
</comment>
<keyword evidence="9" id="KW-0547">Nucleotide-binding</keyword>
<dbReference type="GO" id="GO:0006281">
    <property type="term" value="P:DNA repair"/>
    <property type="evidence" value="ECO:0007669"/>
    <property type="project" value="TreeGrafter"/>
</dbReference>
<evidence type="ECO:0000256" key="6">
    <source>
        <dbReference type="ARBA" id="ARBA00044535"/>
    </source>
</evidence>
<proteinExistence type="inferred from homology"/>
<dbReference type="Pfam" id="PF00271">
    <property type="entry name" value="Helicase_C"/>
    <property type="match status" value="1"/>
</dbReference>
<evidence type="ECO:0000313" key="10">
    <source>
        <dbReference type="Proteomes" id="UP000034048"/>
    </source>
</evidence>
<keyword evidence="9" id="KW-0347">Helicase</keyword>
<dbReference type="GO" id="GO:0006310">
    <property type="term" value="P:DNA recombination"/>
    <property type="evidence" value="ECO:0007669"/>
    <property type="project" value="TreeGrafter"/>
</dbReference>
<dbReference type="InterPro" id="IPR027417">
    <property type="entry name" value="P-loop_NTPase"/>
</dbReference>
<name>A0A0G0QUP5_9BACT</name>
<dbReference type="SUPFAM" id="SSF52540">
    <property type="entry name" value="P-loop containing nucleoside triphosphate hydrolases"/>
    <property type="match status" value="1"/>
</dbReference>
<dbReference type="GO" id="GO:0009378">
    <property type="term" value="F:four-way junction helicase activity"/>
    <property type="evidence" value="ECO:0007669"/>
    <property type="project" value="TreeGrafter"/>
</dbReference>
<keyword evidence="2" id="KW-0238">DNA-binding</keyword>
<dbReference type="InterPro" id="IPR032284">
    <property type="entry name" value="RecQ_Zn-bd"/>
</dbReference>
<feature type="non-terminal residue" evidence="9">
    <location>
        <position position="1"/>
    </location>
</feature>
<evidence type="ECO:0000313" key="9">
    <source>
        <dbReference type="EMBL" id="KKR14060.1"/>
    </source>
</evidence>
<dbReference type="SMART" id="SM00490">
    <property type="entry name" value="HELICc"/>
    <property type="match status" value="1"/>
</dbReference>
<dbReference type="Pfam" id="PF14493">
    <property type="entry name" value="HTH_40"/>
    <property type="match status" value="1"/>
</dbReference>
<dbReference type="Gene3D" id="3.40.50.300">
    <property type="entry name" value="P-loop containing nucleotide triphosphate hydrolases"/>
    <property type="match status" value="3"/>
</dbReference>
<dbReference type="InterPro" id="IPR001650">
    <property type="entry name" value="Helicase_C-like"/>
</dbReference>
<dbReference type="GO" id="GO:0043138">
    <property type="term" value="F:3'-5' DNA helicase activity"/>
    <property type="evidence" value="ECO:0007669"/>
    <property type="project" value="UniProtKB-EC"/>
</dbReference>
<dbReference type="GO" id="GO:0005737">
    <property type="term" value="C:cytoplasm"/>
    <property type="evidence" value="ECO:0007669"/>
    <property type="project" value="TreeGrafter"/>
</dbReference>
<dbReference type="AlphaFoldDB" id="A0A0G0QUP5"/>
<organism evidence="9 10">
    <name type="scientific">Candidatus Falkowbacteria bacterium GW2011_GWA2_39_24</name>
    <dbReference type="NCBI Taxonomy" id="1618634"/>
    <lineage>
        <taxon>Bacteria</taxon>
        <taxon>Candidatus Falkowiibacteriota</taxon>
    </lineage>
</organism>
<dbReference type="PATRIC" id="fig|1618634.3.peg.402"/>
<dbReference type="PROSITE" id="PS51194">
    <property type="entry name" value="HELICASE_CTER"/>
    <property type="match status" value="1"/>
</dbReference>
<dbReference type="InterPro" id="IPR029491">
    <property type="entry name" value="Helicase_HTH"/>
</dbReference>
<dbReference type="Gene3D" id="1.10.10.1390">
    <property type="entry name" value="ATP-dependent DNA helicase RecQ"/>
    <property type="match status" value="1"/>
</dbReference>
<comment type="similarity">
    <text evidence="1">Belongs to the helicase family. RecQ subfamily.</text>
</comment>
<protein>
    <recommendedName>
        <fullName evidence="6">ATP-dependent DNA helicase RecQ</fullName>
        <ecNumber evidence="5">5.6.2.4</ecNumber>
    </recommendedName>
    <alternativeName>
        <fullName evidence="7">DNA 3'-5' helicase RecQ</fullName>
    </alternativeName>
</protein>
<dbReference type="GO" id="GO:0043590">
    <property type="term" value="C:bacterial nucleoid"/>
    <property type="evidence" value="ECO:0007669"/>
    <property type="project" value="TreeGrafter"/>
</dbReference>
<evidence type="ECO:0000256" key="3">
    <source>
        <dbReference type="ARBA" id="ARBA00023235"/>
    </source>
</evidence>
<evidence type="ECO:0000256" key="4">
    <source>
        <dbReference type="ARBA" id="ARBA00034617"/>
    </source>
</evidence>
<evidence type="ECO:0000256" key="1">
    <source>
        <dbReference type="ARBA" id="ARBA00005446"/>
    </source>
</evidence>
<feature type="domain" description="Helicase C-terminal" evidence="8">
    <location>
        <begin position="63"/>
        <end position="222"/>
    </location>
</feature>
<dbReference type="GO" id="GO:0030894">
    <property type="term" value="C:replisome"/>
    <property type="evidence" value="ECO:0007669"/>
    <property type="project" value="TreeGrafter"/>
</dbReference>
<reference evidence="9 10" key="1">
    <citation type="journal article" date="2015" name="Nature">
        <title>rRNA introns, odd ribosomes, and small enigmatic genomes across a large radiation of phyla.</title>
        <authorList>
            <person name="Brown C.T."/>
            <person name="Hug L.A."/>
            <person name="Thomas B.C."/>
            <person name="Sharon I."/>
            <person name="Castelle C.J."/>
            <person name="Singh A."/>
            <person name="Wilkins M.J."/>
            <person name="Williams K.H."/>
            <person name="Banfield J.F."/>
        </authorList>
    </citation>
    <scope>NUCLEOTIDE SEQUENCE [LARGE SCALE GENOMIC DNA]</scope>
</reference>
<dbReference type="PANTHER" id="PTHR13710">
    <property type="entry name" value="DNA HELICASE RECQ FAMILY MEMBER"/>
    <property type="match status" value="1"/>
</dbReference>
<sequence>KKAIELVGRPPIIALTATATPEIRTDIKKQLDLTKPQEIITGFARPNLQFGVAQANDAQKYQIIIQTIQSLPEPTGIVYAATRAKTDAILQLLIDNGIDAVGYHAGLGPTERQQVQNDFMSGRTDVIVATNAFGMGIDKANIRFVIHADLPGNIESYYQEAGRAGRDGQPSVCLLLYAPKDRYLREFFIKGDNPDPELILDIYEILTSYEQNKILVTYAEIKKRLVDEVPEMAVGTALKILESAGYVLRSKETMGQAFLQITEPALAQATINPKAKVQRAILNKLLTNYINDLQAGWQINLEDLAEMLSCKKGSLQRLIKTLEENSAITYQPPFRGTEVHILKKVPKQKVELDFAKLKDKVAAAYDKLDKMENYIYHKNCRQKYLLDYFGDWETQACGKCDICLYGNYLQPKSTGNFSSPHQAFKKLDKTYQSFGQEMKVAPPVADSPLSTKLTQLQTFELYVKGLSVQDIATKRELTTSTIINHLCYLLEKNLPINIDNLVTMQKQAKIKKVYHQAKTDKLKELKELLGDDYSYDEIKLTLAKRK</sequence>
<evidence type="ECO:0000259" key="8">
    <source>
        <dbReference type="PROSITE" id="PS51194"/>
    </source>
</evidence>
<comment type="catalytic activity">
    <reaction evidence="4">
        <text>Couples ATP hydrolysis with the unwinding of duplex DNA by translocating in the 3'-5' direction.</text>
        <dbReference type="EC" id="5.6.2.4"/>
    </reaction>
</comment>
<keyword evidence="3" id="KW-0413">Isomerase</keyword>
<dbReference type="Proteomes" id="UP000034048">
    <property type="component" value="Unassembled WGS sequence"/>
</dbReference>
<evidence type="ECO:0000256" key="2">
    <source>
        <dbReference type="ARBA" id="ARBA00023125"/>
    </source>
</evidence>
<accession>A0A0G0QUP5</accession>
<dbReference type="Pfam" id="PF16124">
    <property type="entry name" value="RecQ_Zn_bind"/>
    <property type="match status" value="1"/>
</dbReference>
<dbReference type="EMBL" id="LBWS01000034">
    <property type="protein sequence ID" value="KKR14060.1"/>
    <property type="molecule type" value="Genomic_DNA"/>
</dbReference>
<dbReference type="GO" id="GO:0003677">
    <property type="term" value="F:DNA binding"/>
    <property type="evidence" value="ECO:0007669"/>
    <property type="project" value="UniProtKB-KW"/>
</dbReference>
<dbReference type="CDD" id="cd18794">
    <property type="entry name" value="SF2_C_RecQ"/>
    <property type="match status" value="1"/>
</dbReference>
<dbReference type="EC" id="5.6.2.4" evidence="5"/>